<evidence type="ECO:0000313" key="5">
    <source>
        <dbReference type="Proteomes" id="UP000298416"/>
    </source>
</evidence>
<keyword evidence="3" id="KW-0413">Isomerase</keyword>
<dbReference type="GO" id="GO:0016853">
    <property type="term" value="F:isomerase activity"/>
    <property type="evidence" value="ECO:0007669"/>
    <property type="project" value="UniProtKB-KW"/>
</dbReference>
<evidence type="ECO:0000256" key="3">
    <source>
        <dbReference type="ARBA" id="ARBA00023235"/>
    </source>
</evidence>
<accession>A0A8X8W0K4</accession>
<protein>
    <submittedName>
        <fullName evidence="4">Uncharacterized protein</fullName>
    </submittedName>
</protein>
<keyword evidence="2" id="KW-0520">NAD</keyword>
<reference evidence="4" key="1">
    <citation type="submission" date="2018-01" db="EMBL/GenBank/DDBJ databases">
        <authorList>
            <person name="Mao J.F."/>
        </authorList>
    </citation>
    <scope>NUCLEOTIDE SEQUENCE</scope>
    <source>
        <strain evidence="4">Huo1</strain>
        <tissue evidence="4">Leaf</tissue>
    </source>
</reference>
<dbReference type="AlphaFoldDB" id="A0A8X8W0K4"/>
<keyword evidence="5" id="KW-1185">Reference proteome</keyword>
<evidence type="ECO:0000313" key="4">
    <source>
        <dbReference type="EMBL" id="KAG6385704.1"/>
    </source>
</evidence>
<dbReference type="PANTHER" id="PTHR43574">
    <property type="entry name" value="EPIMERASE-RELATED"/>
    <property type="match status" value="1"/>
</dbReference>
<sequence>MDVERRIGERLNNLVQRQEKINARWNEMFKAVTSIKDRLQGSGGATAMVDVESNRESLVEEDDLLVQLRNLKQVSHIRSYIKAFEELNSRVGIEEDQALSIFLSGLLDEIRVPDCMFEPKTLDDAYALSKLQELTITGALCERYEEMDIDLKIGVEDCTRVSKEVEDIEFLEGNVRRASAKAGEDQIHVAVEEESGWLLDRDYDISRINKIFGVESGELKKMEHVVDNLTIFCKEKGDSTNFAQFAASLMVHRSYYLPLKWLSGWDPKPKVKMKLMKFARSLMLVSKSSEDFSLVSRDYPVKNSKEESEVSRGLSASVDDCDEDFEFVDVIIVQALYGLSNIVVLVYLFEVHKVAEPKPSIVWDFSSSMDGLNTKVLFSERDRTDQPTRLYGATKRPGYGLLGRLEMAYLFFTSKILKGNSIPSYEAATHETIAVGSFEFVDKGTAGNNTIHIVEVAVVNSLFDPIKFSANCKLQFERLDEVVNGAKPSLFNGAAAQPWELAWTVGADRWG</sequence>
<evidence type="ECO:0000256" key="2">
    <source>
        <dbReference type="ARBA" id="ARBA00023027"/>
    </source>
</evidence>
<name>A0A8X8W0K4_SALSN</name>
<reference evidence="4" key="2">
    <citation type="submission" date="2020-08" db="EMBL/GenBank/DDBJ databases">
        <title>Plant Genome Project.</title>
        <authorList>
            <person name="Zhang R.-G."/>
        </authorList>
    </citation>
    <scope>NUCLEOTIDE SEQUENCE</scope>
    <source>
        <strain evidence="4">Huo1</strain>
        <tissue evidence="4">Leaf</tissue>
    </source>
</reference>
<proteinExistence type="inferred from homology"/>
<evidence type="ECO:0000256" key="1">
    <source>
        <dbReference type="ARBA" id="ARBA00007637"/>
    </source>
</evidence>
<dbReference type="Proteomes" id="UP000298416">
    <property type="component" value="Unassembled WGS sequence"/>
</dbReference>
<organism evidence="4">
    <name type="scientific">Salvia splendens</name>
    <name type="common">Scarlet sage</name>
    <dbReference type="NCBI Taxonomy" id="180675"/>
    <lineage>
        <taxon>Eukaryota</taxon>
        <taxon>Viridiplantae</taxon>
        <taxon>Streptophyta</taxon>
        <taxon>Embryophyta</taxon>
        <taxon>Tracheophyta</taxon>
        <taxon>Spermatophyta</taxon>
        <taxon>Magnoliopsida</taxon>
        <taxon>eudicotyledons</taxon>
        <taxon>Gunneridae</taxon>
        <taxon>Pentapetalae</taxon>
        <taxon>asterids</taxon>
        <taxon>lamiids</taxon>
        <taxon>Lamiales</taxon>
        <taxon>Lamiaceae</taxon>
        <taxon>Nepetoideae</taxon>
        <taxon>Mentheae</taxon>
        <taxon>Salviinae</taxon>
        <taxon>Salvia</taxon>
        <taxon>Salvia subgen. Calosphace</taxon>
        <taxon>core Calosphace</taxon>
    </lineage>
</organism>
<comment type="caution">
    <text evidence="4">The sequence shown here is derived from an EMBL/GenBank/DDBJ whole genome shotgun (WGS) entry which is preliminary data.</text>
</comment>
<comment type="similarity">
    <text evidence="1">Belongs to the NAD(P)-dependent epimerase/dehydratase family.</text>
</comment>
<gene>
    <name evidence="4" type="ORF">SASPL_154582</name>
</gene>
<dbReference type="EMBL" id="PNBA02000022">
    <property type="protein sequence ID" value="KAG6385704.1"/>
    <property type="molecule type" value="Genomic_DNA"/>
</dbReference>